<organism evidence="5 6">
    <name type="scientific">Steccherinum ochraceum</name>
    <dbReference type="NCBI Taxonomy" id="92696"/>
    <lineage>
        <taxon>Eukaryota</taxon>
        <taxon>Fungi</taxon>
        <taxon>Dikarya</taxon>
        <taxon>Basidiomycota</taxon>
        <taxon>Agaricomycotina</taxon>
        <taxon>Agaricomycetes</taxon>
        <taxon>Polyporales</taxon>
        <taxon>Steccherinaceae</taxon>
        <taxon>Steccherinum</taxon>
    </lineage>
</organism>
<dbReference type="Proteomes" id="UP000292702">
    <property type="component" value="Unassembled WGS sequence"/>
</dbReference>
<feature type="transmembrane region" description="Helical" evidence="3">
    <location>
        <begin position="69"/>
        <end position="90"/>
    </location>
</feature>
<dbReference type="EMBL" id="RWJN01000034">
    <property type="protein sequence ID" value="TCD69780.1"/>
    <property type="molecule type" value="Genomic_DNA"/>
</dbReference>
<name>A0A4R0RM13_9APHY</name>
<evidence type="ECO:0000256" key="1">
    <source>
        <dbReference type="ARBA" id="ARBA00004141"/>
    </source>
</evidence>
<comment type="subcellular location">
    <subcellularLocation>
        <location evidence="1">Membrane</location>
        <topology evidence="1">Multi-pass membrane protein</topology>
    </subcellularLocation>
</comment>
<feature type="transmembrane region" description="Helical" evidence="3">
    <location>
        <begin position="168"/>
        <end position="187"/>
    </location>
</feature>
<dbReference type="PANTHER" id="PTHR11360">
    <property type="entry name" value="MONOCARBOXYLATE TRANSPORTER"/>
    <property type="match status" value="1"/>
</dbReference>
<feature type="transmembrane region" description="Helical" evidence="3">
    <location>
        <begin position="371"/>
        <end position="393"/>
    </location>
</feature>
<dbReference type="AlphaFoldDB" id="A0A4R0RM13"/>
<dbReference type="Gene3D" id="1.20.1250.20">
    <property type="entry name" value="MFS general substrate transporter like domains"/>
    <property type="match status" value="2"/>
</dbReference>
<evidence type="ECO:0000313" key="5">
    <source>
        <dbReference type="EMBL" id="TCD69780.1"/>
    </source>
</evidence>
<dbReference type="GO" id="GO:0016020">
    <property type="term" value="C:membrane"/>
    <property type="evidence" value="ECO:0007669"/>
    <property type="project" value="UniProtKB-SubCell"/>
</dbReference>
<keyword evidence="6" id="KW-1185">Reference proteome</keyword>
<evidence type="ECO:0000256" key="2">
    <source>
        <dbReference type="ARBA" id="ARBA00006727"/>
    </source>
</evidence>
<accession>A0A4R0RM13</accession>
<feature type="transmembrane region" description="Helical" evidence="3">
    <location>
        <begin position="199"/>
        <end position="219"/>
    </location>
</feature>
<evidence type="ECO:0000259" key="4">
    <source>
        <dbReference type="PROSITE" id="PS50850"/>
    </source>
</evidence>
<feature type="transmembrane region" description="Helical" evidence="3">
    <location>
        <begin position="405"/>
        <end position="429"/>
    </location>
</feature>
<proteinExistence type="inferred from homology"/>
<sequence>MAMITEASKIGSKIGLGVDAYELSVISKAPEPAVDSSWVEQRASSLRSDLPDSDTAVHALPPFDGGWRAWTFVAAGFVLETFIWGFNYSYGVFQNYYTSHPPFEQSSHVAVASIGPTGLAIMFTEGLLLSFFHTRYPDYMKYTLWTGLTLFVLALLLSSFVSDVALLIFLQGICLGVGGGMMYWPSLSLLPEWFVQRRGLASGIMFAGGGVGGFVFPLVVEALLSRIGFRWTLRIWALLMAVVGGVAILGVRPRVPVPKFHAGHPRPAFFPANTQFHKRPVFWCFTLTYWLQGMCFYPVSLYIAVFTATIASPLSAATALSLFNSAGVIGQVLMGYFTDRWPYPRIMFGSALGCCLSAFLLWGFADTLGTIFAFAVLFGGLGGGFPSVLFAAATDSAGANPEQATTALTAVTAIKGIAAVLGPIASSLLLEAGKKSSSSAFTTYGKGGFGPVIVFVGSCAAVTSLSTLAVAAARLDVRPRF</sequence>
<comment type="similarity">
    <text evidence="2">Belongs to the major facilitator superfamily. Monocarboxylate porter (TC 2.A.1.13) family.</text>
</comment>
<feature type="transmembrane region" description="Helical" evidence="3">
    <location>
        <begin position="231"/>
        <end position="251"/>
    </location>
</feature>
<feature type="transmembrane region" description="Helical" evidence="3">
    <location>
        <begin position="310"/>
        <end position="334"/>
    </location>
</feature>
<comment type="caution">
    <text evidence="5">The sequence shown here is derived from an EMBL/GenBank/DDBJ whole genome shotgun (WGS) entry which is preliminary data.</text>
</comment>
<feature type="transmembrane region" description="Helical" evidence="3">
    <location>
        <begin position="110"/>
        <end position="132"/>
    </location>
</feature>
<evidence type="ECO:0000256" key="3">
    <source>
        <dbReference type="SAM" id="Phobius"/>
    </source>
</evidence>
<dbReference type="InterPro" id="IPR011701">
    <property type="entry name" value="MFS"/>
</dbReference>
<dbReference type="PANTHER" id="PTHR11360:SF287">
    <property type="entry name" value="MFS MONOCARBOXYLATE TRANSPORTER"/>
    <property type="match status" value="1"/>
</dbReference>
<dbReference type="InterPro" id="IPR020846">
    <property type="entry name" value="MFS_dom"/>
</dbReference>
<dbReference type="PROSITE" id="PS50850">
    <property type="entry name" value="MFS"/>
    <property type="match status" value="1"/>
</dbReference>
<reference evidence="5 6" key="1">
    <citation type="submission" date="2018-11" db="EMBL/GenBank/DDBJ databases">
        <title>Genome assembly of Steccherinum ochraceum LE-BIN_3174, the white-rot fungus of the Steccherinaceae family (The Residual Polyporoid clade, Polyporales, Basidiomycota).</title>
        <authorList>
            <person name="Fedorova T.V."/>
            <person name="Glazunova O.A."/>
            <person name="Landesman E.O."/>
            <person name="Moiseenko K.V."/>
            <person name="Psurtseva N.V."/>
            <person name="Savinova O.S."/>
            <person name="Shakhova N.V."/>
            <person name="Tyazhelova T.V."/>
            <person name="Vasina D.V."/>
        </authorList>
    </citation>
    <scope>NUCLEOTIDE SEQUENCE [LARGE SCALE GENOMIC DNA]</scope>
    <source>
        <strain evidence="5 6">LE-BIN_3174</strain>
    </source>
</reference>
<dbReference type="InterPro" id="IPR036259">
    <property type="entry name" value="MFS_trans_sf"/>
</dbReference>
<dbReference type="OrthoDB" id="2213137at2759"/>
<protein>
    <recommendedName>
        <fullName evidence="4">Major facilitator superfamily (MFS) profile domain-containing protein</fullName>
    </recommendedName>
</protein>
<feature type="transmembrane region" description="Helical" evidence="3">
    <location>
        <begin position="449"/>
        <end position="473"/>
    </location>
</feature>
<keyword evidence="3" id="KW-1133">Transmembrane helix</keyword>
<dbReference type="SUPFAM" id="SSF103473">
    <property type="entry name" value="MFS general substrate transporter"/>
    <property type="match status" value="1"/>
</dbReference>
<gene>
    <name evidence="5" type="ORF">EIP91_006316</name>
</gene>
<keyword evidence="3" id="KW-0812">Transmembrane</keyword>
<feature type="transmembrane region" description="Helical" evidence="3">
    <location>
        <begin position="144"/>
        <end position="162"/>
    </location>
</feature>
<feature type="transmembrane region" description="Helical" evidence="3">
    <location>
        <begin position="281"/>
        <end position="304"/>
    </location>
</feature>
<feature type="transmembrane region" description="Helical" evidence="3">
    <location>
        <begin position="346"/>
        <end position="365"/>
    </location>
</feature>
<dbReference type="Pfam" id="PF07690">
    <property type="entry name" value="MFS_1"/>
    <property type="match status" value="1"/>
</dbReference>
<dbReference type="InterPro" id="IPR050327">
    <property type="entry name" value="Proton-linked_MCT"/>
</dbReference>
<dbReference type="GO" id="GO:0022857">
    <property type="term" value="F:transmembrane transporter activity"/>
    <property type="evidence" value="ECO:0007669"/>
    <property type="project" value="InterPro"/>
</dbReference>
<keyword evidence="3" id="KW-0472">Membrane</keyword>
<feature type="domain" description="Major facilitator superfamily (MFS) profile" evidence="4">
    <location>
        <begin position="73"/>
        <end position="475"/>
    </location>
</feature>
<evidence type="ECO:0000313" key="6">
    <source>
        <dbReference type="Proteomes" id="UP000292702"/>
    </source>
</evidence>